<dbReference type="AlphaFoldDB" id="A0AAE1GZN6"/>
<evidence type="ECO:0000313" key="1">
    <source>
        <dbReference type="EMBL" id="KAK3911788.1"/>
    </source>
</evidence>
<reference evidence="1" key="1">
    <citation type="submission" date="2021-07" db="EMBL/GenBank/DDBJ databases">
        <authorList>
            <person name="Catto M.A."/>
            <person name="Jacobson A."/>
            <person name="Kennedy G."/>
            <person name="Labadie P."/>
            <person name="Hunt B.G."/>
            <person name="Srinivasan R."/>
        </authorList>
    </citation>
    <scope>NUCLEOTIDE SEQUENCE</scope>
    <source>
        <strain evidence="1">PL_HMW_Pooled</strain>
        <tissue evidence="1">Head</tissue>
    </source>
</reference>
<sequence length="113" mass="13102">MKNYRRLRAGLEVRVEPMFPLPDKIDKTSVNCSDEVLRWVEDGMSYPLSRFFFMMLRRNGSIEIMYRGPAMGSPCLKPIIKRKAGRREGPILTCPWVFFRSDVIARHSLGPNP</sequence>
<keyword evidence="2" id="KW-1185">Reference proteome</keyword>
<dbReference type="Proteomes" id="UP001219518">
    <property type="component" value="Unassembled WGS sequence"/>
</dbReference>
<accession>A0AAE1GZN6</accession>
<dbReference type="EMBL" id="JAHWGI010000286">
    <property type="protein sequence ID" value="KAK3911788.1"/>
    <property type="molecule type" value="Genomic_DNA"/>
</dbReference>
<proteinExistence type="predicted"/>
<protein>
    <submittedName>
        <fullName evidence="1">Fibronectin type-III domain-containing protein 3A</fullName>
    </submittedName>
</protein>
<reference evidence="1" key="2">
    <citation type="journal article" date="2023" name="BMC Genomics">
        <title>Pest status, molecular evolution, and epigenetic factors derived from the genome assembly of Frankliniella fusca, a thysanopteran phytovirus vector.</title>
        <authorList>
            <person name="Catto M.A."/>
            <person name="Labadie P.E."/>
            <person name="Jacobson A.L."/>
            <person name="Kennedy G.G."/>
            <person name="Srinivasan R."/>
            <person name="Hunt B.G."/>
        </authorList>
    </citation>
    <scope>NUCLEOTIDE SEQUENCE</scope>
    <source>
        <strain evidence="1">PL_HMW_Pooled</strain>
    </source>
</reference>
<organism evidence="1 2">
    <name type="scientific">Frankliniella fusca</name>
    <dbReference type="NCBI Taxonomy" id="407009"/>
    <lineage>
        <taxon>Eukaryota</taxon>
        <taxon>Metazoa</taxon>
        <taxon>Ecdysozoa</taxon>
        <taxon>Arthropoda</taxon>
        <taxon>Hexapoda</taxon>
        <taxon>Insecta</taxon>
        <taxon>Pterygota</taxon>
        <taxon>Neoptera</taxon>
        <taxon>Paraneoptera</taxon>
        <taxon>Thysanoptera</taxon>
        <taxon>Terebrantia</taxon>
        <taxon>Thripoidea</taxon>
        <taxon>Thripidae</taxon>
        <taxon>Frankliniella</taxon>
    </lineage>
</organism>
<gene>
    <name evidence="1" type="ORF">KUF71_021449</name>
</gene>
<comment type="caution">
    <text evidence="1">The sequence shown here is derived from an EMBL/GenBank/DDBJ whole genome shotgun (WGS) entry which is preliminary data.</text>
</comment>
<evidence type="ECO:0000313" key="2">
    <source>
        <dbReference type="Proteomes" id="UP001219518"/>
    </source>
</evidence>
<name>A0AAE1GZN6_9NEOP</name>